<feature type="transmembrane region" description="Helical" evidence="2">
    <location>
        <begin position="84"/>
        <end position="105"/>
    </location>
</feature>
<evidence type="ECO:0000313" key="4">
    <source>
        <dbReference type="Proteomes" id="UP000605670"/>
    </source>
</evidence>
<reference evidence="3" key="1">
    <citation type="journal article" date="2014" name="Int. J. Syst. Evol. Microbiol.">
        <title>Complete genome sequence of Corynebacterium casei LMG S-19264T (=DSM 44701T), isolated from a smear-ripened cheese.</title>
        <authorList>
            <consortium name="US DOE Joint Genome Institute (JGI-PGF)"/>
            <person name="Walter F."/>
            <person name="Albersmeier A."/>
            <person name="Kalinowski J."/>
            <person name="Ruckert C."/>
        </authorList>
    </citation>
    <scope>NUCLEOTIDE SEQUENCE</scope>
    <source>
        <strain evidence="3">CGMCC 1.12160</strain>
    </source>
</reference>
<evidence type="ECO:0000256" key="2">
    <source>
        <dbReference type="SAM" id="Phobius"/>
    </source>
</evidence>
<organism evidence="3 4">
    <name type="scientific">Ornithinimicrobium tianjinense</name>
    <dbReference type="NCBI Taxonomy" id="1195761"/>
    <lineage>
        <taxon>Bacteria</taxon>
        <taxon>Bacillati</taxon>
        <taxon>Actinomycetota</taxon>
        <taxon>Actinomycetes</taxon>
        <taxon>Micrococcales</taxon>
        <taxon>Ornithinimicrobiaceae</taxon>
        <taxon>Ornithinimicrobium</taxon>
    </lineage>
</organism>
<dbReference type="AlphaFoldDB" id="A0A917BR72"/>
<name>A0A917BR72_9MICO</name>
<comment type="caution">
    <text evidence="3">The sequence shown here is derived from an EMBL/GenBank/DDBJ whole genome shotgun (WGS) entry which is preliminary data.</text>
</comment>
<accession>A0A917BR72</accession>
<keyword evidence="4" id="KW-1185">Reference proteome</keyword>
<dbReference type="EMBL" id="BMEM01000003">
    <property type="protein sequence ID" value="GGF53008.1"/>
    <property type="molecule type" value="Genomic_DNA"/>
</dbReference>
<sequence length="273" mass="27600">MKPDDDGDEVDPTGVRQLLRSLPDPGPLPEHLALRIEAALRQEQARRSASAVPLRRGPEPLRGADTGVVDLASERARRRPLRTVSLVAGAAAGLLVAAVAVGNLLDSGVVGGADSAAYAPTTGDRQEGGAADSAGAGSVDEGSAGGQMLDPAGASEESSLAHASQAPIDLLPHLGAVTADDFDDRILAGLASDAAMAESGSGLTAAQANSCWETVGSQADWWSRSAAPAAEDGRDVVVLLALDADLSGHTWLVPGECVTDRSARPLADAAVTP</sequence>
<keyword evidence="2" id="KW-0472">Membrane</keyword>
<evidence type="ECO:0000313" key="3">
    <source>
        <dbReference type="EMBL" id="GGF53008.1"/>
    </source>
</evidence>
<dbReference type="Proteomes" id="UP000605670">
    <property type="component" value="Unassembled WGS sequence"/>
</dbReference>
<protein>
    <submittedName>
        <fullName evidence="3">Uncharacterized protein</fullName>
    </submittedName>
</protein>
<feature type="region of interest" description="Disordered" evidence="1">
    <location>
        <begin position="120"/>
        <end position="161"/>
    </location>
</feature>
<evidence type="ECO:0000256" key="1">
    <source>
        <dbReference type="SAM" id="MobiDB-lite"/>
    </source>
</evidence>
<reference evidence="3" key="2">
    <citation type="submission" date="2020-09" db="EMBL/GenBank/DDBJ databases">
        <authorList>
            <person name="Sun Q."/>
            <person name="Zhou Y."/>
        </authorList>
    </citation>
    <scope>NUCLEOTIDE SEQUENCE</scope>
    <source>
        <strain evidence="3">CGMCC 1.12160</strain>
    </source>
</reference>
<feature type="compositionally biased region" description="Acidic residues" evidence="1">
    <location>
        <begin position="1"/>
        <end position="11"/>
    </location>
</feature>
<gene>
    <name evidence="3" type="ORF">GCM10011366_20960</name>
</gene>
<dbReference type="RefSeq" id="WP_188430537.1">
    <property type="nucleotide sequence ID" value="NZ_BAABKH010000003.1"/>
</dbReference>
<keyword evidence="2" id="KW-0812">Transmembrane</keyword>
<feature type="region of interest" description="Disordered" evidence="1">
    <location>
        <begin position="1"/>
        <end position="28"/>
    </location>
</feature>
<feature type="compositionally biased region" description="Low complexity" evidence="1">
    <location>
        <begin position="128"/>
        <end position="142"/>
    </location>
</feature>
<keyword evidence="2" id="KW-1133">Transmembrane helix</keyword>
<proteinExistence type="predicted"/>